<accession>A0ABP9JT58</accession>
<dbReference type="Proteomes" id="UP001500603">
    <property type="component" value="Unassembled WGS sequence"/>
</dbReference>
<evidence type="ECO:0000313" key="2">
    <source>
        <dbReference type="EMBL" id="GAA5043960.1"/>
    </source>
</evidence>
<comment type="caution">
    <text evidence="2">The sequence shown here is derived from an EMBL/GenBank/DDBJ whole genome shotgun (WGS) entry which is preliminary data.</text>
</comment>
<organism evidence="2 3">
    <name type="scientific">Nocardia callitridis</name>
    <dbReference type="NCBI Taxonomy" id="648753"/>
    <lineage>
        <taxon>Bacteria</taxon>
        <taxon>Bacillati</taxon>
        <taxon>Actinomycetota</taxon>
        <taxon>Actinomycetes</taxon>
        <taxon>Mycobacteriales</taxon>
        <taxon>Nocardiaceae</taxon>
        <taxon>Nocardia</taxon>
    </lineage>
</organism>
<evidence type="ECO:0000313" key="3">
    <source>
        <dbReference type="Proteomes" id="UP001500603"/>
    </source>
</evidence>
<sequence>MRSDDVDLQIAELAASQWGLITTAQAANIGATAQRLKYRADKMLLVRLRQGVYRLAGAVESPQEPIRAQWLALEPQRPAEDRLRDPAPFGVVSYRSAAHLLQLGDLDADIHEFTVPRRRDSRASDVRLHVAALTPEDWQVVSGLPVTRAAHTVADLAAAHTDGGHLATIVRDAITTRAATSTELKRALRPYAHHYGVPIGASALLVEQFIR</sequence>
<dbReference type="EMBL" id="BAABJM010000001">
    <property type="protein sequence ID" value="GAA5043960.1"/>
    <property type="molecule type" value="Genomic_DNA"/>
</dbReference>
<name>A0ABP9JT58_9NOCA</name>
<feature type="domain" description="AbiEi antitoxin N-terminal" evidence="1">
    <location>
        <begin position="9"/>
        <end position="56"/>
    </location>
</feature>
<reference evidence="3" key="1">
    <citation type="journal article" date="2019" name="Int. J. Syst. Evol. Microbiol.">
        <title>The Global Catalogue of Microorganisms (GCM) 10K type strain sequencing project: providing services to taxonomists for standard genome sequencing and annotation.</title>
        <authorList>
            <consortium name="The Broad Institute Genomics Platform"/>
            <consortium name="The Broad Institute Genome Sequencing Center for Infectious Disease"/>
            <person name="Wu L."/>
            <person name="Ma J."/>
        </authorList>
    </citation>
    <scope>NUCLEOTIDE SEQUENCE [LARGE SCALE GENOMIC DNA]</scope>
    <source>
        <strain evidence="3">JCM 18298</strain>
    </source>
</reference>
<proteinExistence type="predicted"/>
<protein>
    <submittedName>
        <fullName evidence="2">Type IV toxin-antitoxin system AbiEi family antitoxin domain-containing protein</fullName>
    </submittedName>
</protein>
<keyword evidence="3" id="KW-1185">Reference proteome</keyword>
<dbReference type="RefSeq" id="WP_345493438.1">
    <property type="nucleotide sequence ID" value="NZ_BAABJM010000001.1"/>
</dbReference>
<dbReference type="Pfam" id="PF13338">
    <property type="entry name" value="AbiEi_4"/>
    <property type="match status" value="1"/>
</dbReference>
<dbReference type="InterPro" id="IPR025159">
    <property type="entry name" value="AbiEi_N"/>
</dbReference>
<gene>
    <name evidence="2" type="ORF">GCM10023318_06180</name>
</gene>
<evidence type="ECO:0000259" key="1">
    <source>
        <dbReference type="Pfam" id="PF13338"/>
    </source>
</evidence>